<proteinExistence type="predicted"/>
<dbReference type="OrthoDB" id="2967232at2759"/>
<name>A0A8H6XIV1_9AGAR</name>
<feature type="region of interest" description="Disordered" evidence="1">
    <location>
        <begin position="1"/>
        <end position="191"/>
    </location>
</feature>
<organism evidence="2 3">
    <name type="scientific">Mycena sanguinolenta</name>
    <dbReference type="NCBI Taxonomy" id="230812"/>
    <lineage>
        <taxon>Eukaryota</taxon>
        <taxon>Fungi</taxon>
        <taxon>Dikarya</taxon>
        <taxon>Basidiomycota</taxon>
        <taxon>Agaricomycotina</taxon>
        <taxon>Agaricomycetes</taxon>
        <taxon>Agaricomycetidae</taxon>
        <taxon>Agaricales</taxon>
        <taxon>Marasmiineae</taxon>
        <taxon>Mycenaceae</taxon>
        <taxon>Mycena</taxon>
    </lineage>
</organism>
<evidence type="ECO:0000313" key="3">
    <source>
        <dbReference type="Proteomes" id="UP000623467"/>
    </source>
</evidence>
<dbReference type="AlphaFoldDB" id="A0A8H6XIV1"/>
<gene>
    <name evidence="2" type="ORF">MSAN_02042300</name>
</gene>
<reference evidence="2" key="1">
    <citation type="submission" date="2020-05" db="EMBL/GenBank/DDBJ databases">
        <title>Mycena genomes resolve the evolution of fungal bioluminescence.</title>
        <authorList>
            <person name="Tsai I.J."/>
        </authorList>
    </citation>
    <scope>NUCLEOTIDE SEQUENCE</scope>
    <source>
        <strain evidence="2">160909Yilan</strain>
    </source>
</reference>
<feature type="compositionally biased region" description="Basic and acidic residues" evidence="1">
    <location>
        <begin position="149"/>
        <end position="160"/>
    </location>
</feature>
<protein>
    <submittedName>
        <fullName evidence="2">Uncharacterized protein</fullName>
    </submittedName>
</protein>
<evidence type="ECO:0000256" key="1">
    <source>
        <dbReference type="SAM" id="MobiDB-lite"/>
    </source>
</evidence>
<accession>A0A8H6XIV1</accession>
<dbReference type="EMBL" id="JACAZH010000026">
    <property type="protein sequence ID" value="KAF7341867.1"/>
    <property type="molecule type" value="Genomic_DNA"/>
</dbReference>
<keyword evidence="3" id="KW-1185">Reference proteome</keyword>
<sequence>MKHPYNASTSSVSSDESDIKLAYRYSIPPSSPLEYERAWLGERSEQTEQTDETNRPEPKEQPPIPEAGPSAAVEGPSQPRKISRFRTLSHSALRSIRKTRHPLVIPPVPTVPNIETGSTTSGWDETDSSSSLAVADDTDSSAASVADNTETRANNHEMPRVELFPSSEILVPPLPTDDSMPSPANSSPAPKSLVFRIKGKNDAALDQPPVPIPYATRQSERSLANKKHDMWRHRIANIMCL</sequence>
<feature type="compositionally biased region" description="Polar residues" evidence="1">
    <location>
        <begin position="113"/>
        <end position="123"/>
    </location>
</feature>
<feature type="compositionally biased region" description="Basic and acidic residues" evidence="1">
    <location>
        <begin position="34"/>
        <end position="60"/>
    </location>
</feature>
<feature type="compositionally biased region" description="Low complexity" evidence="1">
    <location>
        <begin position="128"/>
        <end position="147"/>
    </location>
</feature>
<feature type="compositionally biased region" description="Low complexity" evidence="1">
    <location>
        <begin position="179"/>
        <end position="191"/>
    </location>
</feature>
<evidence type="ECO:0000313" key="2">
    <source>
        <dbReference type="EMBL" id="KAF7341867.1"/>
    </source>
</evidence>
<comment type="caution">
    <text evidence="2">The sequence shown here is derived from an EMBL/GenBank/DDBJ whole genome shotgun (WGS) entry which is preliminary data.</text>
</comment>
<dbReference type="Proteomes" id="UP000623467">
    <property type="component" value="Unassembled WGS sequence"/>
</dbReference>